<evidence type="ECO:0000313" key="7">
    <source>
        <dbReference type="Proteomes" id="UP000186878"/>
    </source>
</evidence>
<keyword evidence="2" id="KW-0238">DNA-binding</keyword>
<evidence type="ECO:0000259" key="5">
    <source>
        <dbReference type="PROSITE" id="PS01124"/>
    </source>
</evidence>
<feature type="region of interest" description="Disordered" evidence="4">
    <location>
        <begin position="156"/>
        <end position="191"/>
    </location>
</feature>
<dbReference type="Pfam" id="PF12833">
    <property type="entry name" value="HTH_18"/>
    <property type="match status" value="1"/>
</dbReference>
<keyword evidence="7" id="KW-1185">Reference proteome</keyword>
<dbReference type="PROSITE" id="PS00041">
    <property type="entry name" value="HTH_ARAC_FAMILY_1"/>
    <property type="match status" value="1"/>
</dbReference>
<dbReference type="InterPro" id="IPR050204">
    <property type="entry name" value="AraC_XylS_family_regulators"/>
</dbReference>
<dbReference type="AlphaFoldDB" id="A0A1Q8SWM5"/>
<dbReference type="InterPro" id="IPR018060">
    <property type="entry name" value="HTH_AraC"/>
</dbReference>
<evidence type="ECO:0000256" key="2">
    <source>
        <dbReference type="ARBA" id="ARBA00023125"/>
    </source>
</evidence>
<reference evidence="6 7" key="1">
    <citation type="submission" date="2016-12" db="EMBL/GenBank/DDBJ databases">
        <title>Draft genome sequences of strains Salinicola socius SMB35, Salinicola sp. MH3R3-1 and Chromohalobacter sp. SMB17 from the Verkhnekamsk potash mining region of Russia.</title>
        <authorList>
            <person name="Mavrodi D.V."/>
            <person name="Olsson B.E."/>
            <person name="Korsakova E.S."/>
            <person name="Pyankova A."/>
            <person name="Mavrodi O.V."/>
            <person name="Plotnikova E.G."/>
        </authorList>
    </citation>
    <scope>NUCLEOTIDE SEQUENCE [LARGE SCALE GENOMIC DNA]</scope>
    <source>
        <strain evidence="6 7">SMB35</strain>
    </source>
</reference>
<dbReference type="InterPro" id="IPR018062">
    <property type="entry name" value="HTH_AraC-typ_CS"/>
</dbReference>
<dbReference type="GO" id="GO:0043565">
    <property type="term" value="F:sequence-specific DNA binding"/>
    <property type="evidence" value="ECO:0007669"/>
    <property type="project" value="InterPro"/>
</dbReference>
<evidence type="ECO:0000256" key="4">
    <source>
        <dbReference type="SAM" id="MobiDB-lite"/>
    </source>
</evidence>
<keyword evidence="3" id="KW-0804">Transcription</keyword>
<accession>A0A1Q8SWM5</accession>
<proteinExistence type="predicted"/>
<organism evidence="6 7">
    <name type="scientific">Salinicola socius</name>
    <dbReference type="NCBI Taxonomy" id="404433"/>
    <lineage>
        <taxon>Bacteria</taxon>
        <taxon>Pseudomonadati</taxon>
        <taxon>Pseudomonadota</taxon>
        <taxon>Gammaproteobacteria</taxon>
        <taxon>Oceanospirillales</taxon>
        <taxon>Halomonadaceae</taxon>
        <taxon>Salinicola</taxon>
    </lineage>
</organism>
<keyword evidence="1" id="KW-0805">Transcription regulation</keyword>
<dbReference type="Gene3D" id="1.10.10.60">
    <property type="entry name" value="Homeodomain-like"/>
    <property type="match status" value="1"/>
</dbReference>
<dbReference type="Proteomes" id="UP000186878">
    <property type="component" value="Unassembled WGS sequence"/>
</dbReference>
<dbReference type="PROSITE" id="PS01124">
    <property type="entry name" value="HTH_ARAC_FAMILY_2"/>
    <property type="match status" value="1"/>
</dbReference>
<sequence>MTLLQERLSNETDPGKLAGWQTRRLTAHVETHLQDRIRTADLAALVRLSVGHFTHAFKMTFGETPCHYVLRQRIRQAQTLMQHQQTPLTDIALICGFCDQSHFTRLFRRVTGTSPSEWRRHFGNDAVQELAPTAPVIGAVTRPTSFEFAAEAHAGGSRKLPCRPSPRRESTSLSSFNATPEVPSACASRIR</sequence>
<comment type="caution">
    <text evidence="6">The sequence shown here is derived from an EMBL/GenBank/DDBJ whole genome shotgun (WGS) entry which is preliminary data.</text>
</comment>
<evidence type="ECO:0000313" key="6">
    <source>
        <dbReference type="EMBL" id="OLO05813.1"/>
    </source>
</evidence>
<dbReference type="STRING" id="404433.BTW07_02395"/>
<dbReference type="EMBL" id="MSDO01000002">
    <property type="protein sequence ID" value="OLO05813.1"/>
    <property type="molecule type" value="Genomic_DNA"/>
</dbReference>
<dbReference type="SUPFAM" id="SSF46689">
    <property type="entry name" value="Homeodomain-like"/>
    <property type="match status" value="2"/>
</dbReference>
<dbReference type="InterPro" id="IPR009057">
    <property type="entry name" value="Homeodomain-like_sf"/>
</dbReference>
<dbReference type="PANTHER" id="PTHR46796:SF6">
    <property type="entry name" value="ARAC SUBFAMILY"/>
    <property type="match status" value="1"/>
</dbReference>
<feature type="domain" description="HTH araC/xylS-type" evidence="5">
    <location>
        <begin position="23"/>
        <end position="121"/>
    </location>
</feature>
<gene>
    <name evidence="6" type="ORF">BTW07_02395</name>
</gene>
<name>A0A1Q8SWM5_9GAMM</name>
<dbReference type="SMART" id="SM00342">
    <property type="entry name" value="HTH_ARAC"/>
    <property type="match status" value="1"/>
</dbReference>
<dbReference type="PRINTS" id="PR00032">
    <property type="entry name" value="HTHARAC"/>
</dbReference>
<protein>
    <recommendedName>
        <fullName evidence="5">HTH araC/xylS-type domain-containing protein</fullName>
    </recommendedName>
</protein>
<dbReference type="GO" id="GO:0003700">
    <property type="term" value="F:DNA-binding transcription factor activity"/>
    <property type="evidence" value="ECO:0007669"/>
    <property type="project" value="InterPro"/>
</dbReference>
<dbReference type="PANTHER" id="PTHR46796">
    <property type="entry name" value="HTH-TYPE TRANSCRIPTIONAL ACTIVATOR RHAS-RELATED"/>
    <property type="match status" value="1"/>
</dbReference>
<evidence type="ECO:0000256" key="3">
    <source>
        <dbReference type="ARBA" id="ARBA00023163"/>
    </source>
</evidence>
<dbReference type="InterPro" id="IPR020449">
    <property type="entry name" value="Tscrpt_reg_AraC-type_HTH"/>
</dbReference>
<evidence type="ECO:0000256" key="1">
    <source>
        <dbReference type="ARBA" id="ARBA00023015"/>
    </source>
</evidence>